<evidence type="ECO:0000256" key="8">
    <source>
        <dbReference type="ARBA" id="ARBA00024069"/>
    </source>
</evidence>
<dbReference type="RefSeq" id="WP_173086758.1">
    <property type="nucleotide sequence ID" value="NZ_BLTE01000019.1"/>
</dbReference>
<dbReference type="PANTHER" id="PTHR30100">
    <property type="entry name" value="FATTY ACID/PHOSPHOLIPID SYNTHESIS PROTEIN PLSX"/>
    <property type="match status" value="1"/>
</dbReference>
<sequence>MNPSPSRPRIAVDAMGGDFGPHVVVPGAVQAARREQYDLLLVGDEPRIAAELSKLDTRGIVVRIVHATQVADMHDKPSEALRKKKDSSIQVCCNLVRGEQADGLISAGNTGVVLACSLFTLGRLEGVDRPALVTILPTERSPCVLVDAGANVDCKAINLMQFGIMADVMSRVLLGCQEPRVALLSNGEEEGKGNQLVKEAFDLFKHCSLNFVGNIEGRDIFTGEVDVVVCDGFVGNVAIKQAEGLASSLGRLLKGELRRGFFAKIGTTLALSALKRFSRLMDYAEYGGAPLLGLNGTVIVSHGASNQKAIANAVDMAGKLVRKDTAHLLKEGLAANKDFALYTKRTAQAG</sequence>
<evidence type="ECO:0000256" key="2">
    <source>
        <dbReference type="ARBA" id="ARBA00022490"/>
    </source>
</evidence>
<comment type="similarity">
    <text evidence="10">Belongs to the PlsX family.</text>
</comment>
<keyword evidence="2 10" id="KW-0963">Cytoplasm</keyword>
<dbReference type="Gene3D" id="3.40.718.10">
    <property type="entry name" value="Isopropylmalate Dehydrogenase"/>
    <property type="match status" value="1"/>
</dbReference>
<dbReference type="GO" id="GO:0006633">
    <property type="term" value="P:fatty acid biosynthetic process"/>
    <property type="evidence" value="ECO:0007669"/>
    <property type="project" value="UniProtKB-UniRule"/>
</dbReference>
<keyword evidence="4 10" id="KW-0808">Transferase</keyword>
<keyword evidence="12" id="KW-1185">Reference proteome</keyword>
<keyword evidence="5 10" id="KW-0443">Lipid metabolism</keyword>
<evidence type="ECO:0000256" key="6">
    <source>
        <dbReference type="ARBA" id="ARBA00023209"/>
    </source>
</evidence>
<dbReference type="GO" id="GO:0005737">
    <property type="term" value="C:cytoplasm"/>
    <property type="evidence" value="ECO:0007669"/>
    <property type="project" value="UniProtKB-SubCell"/>
</dbReference>
<proteinExistence type="inferred from homology"/>
<organism evidence="11 12">
    <name type="scientific">Fundidesulfovibrio magnetotacticus</name>
    <dbReference type="NCBI Taxonomy" id="2730080"/>
    <lineage>
        <taxon>Bacteria</taxon>
        <taxon>Pseudomonadati</taxon>
        <taxon>Thermodesulfobacteriota</taxon>
        <taxon>Desulfovibrionia</taxon>
        <taxon>Desulfovibrionales</taxon>
        <taxon>Desulfovibrionaceae</taxon>
        <taxon>Fundidesulfovibrio</taxon>
    </lineage>
</organism>
<keyword evidence="11" id="KW-0012">Acyltransferase</keyword>
<keyword evidence="3 10" id="KW-0444">Lipid biosynthesis</keyword>
<evidence type="ECO:0000256" key="7">
    <source>
        <dbReference type="ARBA" id="ARBA00023264"/>
    </source>
</evidence>
<dbReference type="NCBIfam" id="TIGR00182">
    <property type="entry name" value="plsX"/>
    <property type="match status" value="1"/>
</dbReference>
<evidence type="ECO:0000256" key="9">
    <source>
        <dbReference type="ARBA" id="ARBA00046608"/>
    </source>
</evidence>
<dbReference type="UniPathway" id="UPA00085"/>
<reference evidence="11 12" key="2">
    <citation type="submission" date="2020-05" db="EMBL/GenBank/DDBJ databases">
        <title>Draft genome sequence of Desulfovibrio sp. strainFSS-1.</title>
        <authorList>
            <person name="Shimoshige H."/>
            <person name="Kobayashi H."/>
            <person name="Maekawa T."/>
        </authorList>
    </citation>
    <scope>NUCLEOTIDE SEQUENCE [LARGE SCALE GENOMIC DNA]</scope>
    <source>
        <strain evidence="11 12">SIID29052-01</strain>
    </source>
</reference>
<dbReference type="PIRSF" id="PIRSF002465">
    <property type="entry name" value="Phsphlp_syn_PlsX"/>
    <property type="match status" value="1"/>
</dbReference>
<keyword evidence="6 10" id="KW-0594">Phospholipid biosynthesis</keyword>
<comment type="subunit">
    <text evidence="9 10">Homodimer. Probably interacts with PlsY.</text>
</comment>
<evidence type="ECO:0000256" key="4">
    <source>
        <dbReference type="ARBA" id="ARBA00022679"/>
    </source>
</evidence>
<dbReference type="AlphaFoldDB" id="A0A6V8M184"/>
<accession>A0A6V8M184</accession>
<comment type="pathway">
    <text evidence="10">Lipid metabolism; phospholipid metabolism.</text>
</comment>
<dbReference type="InterPro" id="IPR012281">
    <property type="entry name" value="Phospholipid_synth_PlsX-like"/>
</dbReference>
<comment type="caution">
    <text evidence="11">The sequence shown here is derived from an EMBL/GenBank/DDBJ whole genome shotgun (WGS) entry which is preliminary data.</text>
</comment>
<dbReference type="Pfam" id="PF02504">
    <property type="entry name" value="FA_synthesis"/>
    <property type="match status" value="1"/>
</dbReference>
<evidence type="ECO:0000256" key="10">
    <source>
        <dbReference type="HAMAP-Rule" id="MF_00019"/>
    </source>
</evidence>
<evidence type="ECO:0000256" key="1">
    <source>
        <dbReference type="ARBA" id="ARBA00001232"/>
    </source>
</evidence>
<dbReference type="SUPFAM" id="SSF53659">
    <property type="entry name" value="Isocitrate/Isopropylmalate dehydrogenase-like"/>
    <property type="match status" value="1"/>
</dbReference>
<dbReference type="GO" id="GO:0008654">
    <property type="term" value="P:phospholipid biosynthetic process"/>
    <property type="evidence" value="ECO:0007669"/>
    <property type="project" value="UniProtKB-KW"/>
</dbReference>
<dbReference type="InterPro" id="IPR003664">
    <property type="entry name" value="FA_synthesis"/>
</dbReference>
<evidence type="ECO:0000256" key="5">
    <source>
        <dbReference type="ARBA" id="ARBA00023098"/>
    </source>
</evidence>
<comment type="catalytic activity">
    <reaction evidence="1 10">
        <text>a fatty acyl-[ACP] + phosphate = an acyl phosphate + holo-[ACP]</text>
        <dbReference type="Rhea" id="RHEA:42292"/>
        <dbReference type="Rhea" id="RHEA-COMP:9685"/>
        <dbReference type="Rhea" id="RHEA-COMP:14125"/>
        <dbReference type="ChEBI" id="CHEBI:43474"/>
        <dbReference type="ChEBI" id="CHEBI:59918"/>
        <dbReference type="ChEBI" id="CHEBI:64479"/>
        <dbReference type="ChEBI" id="CHEBI:138651"/>
        <dbReference type="EC" id="2.3.1.274"/>
    </reaction>
</comment>
<evidence type="ECO:0000256" key="3">
    <source>
        <dbReference type="ARBA" id="ARBA00022516"/>
    </source>
</evidence>
<evidence type="ECO:0000313" key="11">
    <source>
        <dbReference type="EMBL" id="GFK95617.1"/>
    </source>
</evidence>
<dbReference type="EC" id="2.3.1.274" evidence="8 10"/>
<dbReference type="Proteomes" id="UP000494245">
    <property type="component" value="Unassembled WGS sequence"/>
</dbReference>
<evidence type="ECO:0000313" key="12">
    <source>
        <dbReference type="Proteomes" id="UP000494245"/>
    </source>
</evidence>
<dbReference type="HAMAP" id="MF_00019">
    <property type="entry name" value="PlsX"/>
    <property type="match status" value="1"/>
</dbReference>
<name>A0A6V8M184_9BACT</name>
<comment type="subcellular location">
    <subcellularLocation>
        <location evidence="10">Cytoplasm</location>
    </subcellularLocation>
    <text evidence="10">Associated with the membrane possibly through PlsY.</text>
</comment>
<comment type="function">
    <text evidence="10">Catalyzes the reversible formation of acyl-phosphate (acyl-PO(4)) from acyl-[acyl-carrier-protein] (acyl-ACP). This enzyme utilizes acyl-ACP as fatty acyl donor, but not acyl-CoA.</text>
</comment>
<dbReference type="EMBL" id="BLTE01000019">
    <property type="protein sequence ID" value="GFK95617.1"/>
    <property type="molecule type" value="Genomic_DNA"/>
</dbReference>
<reference evidence="11 12" key="1">
    <citation type="submission" date="2020-04" db="EMBL/GenBank/DDBJ databases">
        <authorList>
            <consortium name="Desulfovibrio sp. FSS-1 genome sequencing consortium"/>
            <person name="Shimoshige H."/>
            <person name="Kobayashi H."/>
            <person name="Maekawa T."/>
        </authorList>
    </citation>
    <scope>NUCLEOTIDE SEQUENCE [LARGE SCALE GENOMIC DNA]</scope>
    <source>
        <strain evidence="11 12">SIID29052-01</strain>
    </source>
</reference>
<keyword evidence="7 10" id="KW-1208">Phospholipid metabolism</keyword>
<dbReference type="PANTHER" id="PTHR30100:SF1">
    <property type="entry name" value="PHOSPHATE ACYLTRANSFERASE"/>
    <property type="match status" value="1"/>
</dbReference>
<gene>
    <name evidence="10 11" type="primary">plsX</name>
    <name evidence="11" type="ORF">NNJEOMEG_03485</name>
</gene>
<dbReference type="GO" id="GO:0043811">
    <property type="term" value="F:phosphate:acyl-[acyl carrier protein] acyltransferase activity"/>
    <property type="evidence" value="ECO:0007669"/>
    <property type="project" value="UniProtKB-UniRule"/>
</dbReference>
<protein>
    <recommendedName>
        <fullName evidence="8 10">Phosphate acyltransferase</fullName>
        <ecNumber evidence="8 10">2.3.1.274</ecNumber>
    </recommendedName>
    <alternativeName>
        <fullName evidence="10">Acyl-ACP phosphotransacylase</fullName>
    </alternativeName>
    <alternativeName>
        <fullName evidence="10">Acyl-[acyl-carrier-protein]--phosphate acyltransferase</fullName>
    </alternativeName>
    <alternativeName>
        <fullName evidence="10">Phosphate-acyl-ACP acyltransferase</fullName>
    </alternativeName>
</protein>